<comment type="pathway">
    <text evidence="1">Cofactor biosynthesis; tetrahydrofolate biosynthesis; 5,6,7,8-tetrahydrofolate from 7,8-dihydrofolate: step 1/1.</text>
</comment>
<dbReference type="PRINTS" id="PR00070">
    <property type="entry name" value="DHFR"/>
</dbReference>
<evidence type="ECO:0000259" key="7">
    <source>
        <dbReference type="PROSITE" id="PS51330"/>
    </source>
</evidence>
<keyword evidence="8" id="KW-0614">Plasmid</keyword>
<dbReference type="GO" id="GO:0046452">
    <property type="term" value="P:dihydrofolate metabolic process"/>
    <property type="evidence" value="ECO:0007669"/>
    <property type="project" value="TreeGrafter"/>
</dbReference>
<evidence type="ECO:0000256" key="1">
    <source>
        <dbReference type="ARBA" id="ARBA00004903"/>
    </source>
</evidence>
<dbReference type="RefSeq" id="WP_222609084.1">
    <property type="nucleotide sequence ID" value="NZ_CP081959.1"/>
</dbReference>
<accession>A0A8T8WHM3</accession>
<evidence type="ECO:0000256" key="6">
    <source>
        <dbReference type="RuleBase" id="RU004474"/>
    </source>
</evidence>
<dbReference type="Gene3D" id="3.40.430.10">
    <property type="entry name" value="Dihydrofolate Reductase, subunit A"/>
    <property type="match status" value="1"/>
</dbReference>
<dbReference type="GO" id="GO:0005829">
    <property type="term" value="C:cytosol"/>
    <property type="evidence" value="ECO:0007669"/>
    <property type="project" value="TreeGrafter"/>
</dbReference>
<dbReference type="GO" id="GO:0046654">
    <property type="term" value="P:tetrahydrofolate biosynthetic process"/>
    <property type="evidence" value="ECO:0007669"/>
    <property type="project" value="InterPro"/>
</dbReference>
<comment type="similarity">
    <text evidence="6">Belongs to the dihydrofolate reductase family.</text>
</comment>
<dbReference type="GeneID" id="67179587"/>
<dbReference type="GO" id="GO:0046655">
    <property type="term" value="P:folic acid metabolic process"/>
    <property type="evidence" value="ECO:0007669"/>
    <property type="project" value="TreeGrafter"/>
</dbReference>
<sequence>MEFVSVAALAENRVIGKDGEVPWHIPEDRRQYRSRIADDPVILGRVTYESMLEDLPGSIQIVMSRSDREYDLPTAFHADGVTAAGEIADSHDADRAYVIGGAGIYHLFQPHLDRMILSRIPGEYDGDALYPEWDPDGWSLDSDTEYDEFVLEEWVRRDTGK</sequence>
<feature type="domain" description="DHFR" evidence="7">
    <location>
        <begin position="2"/>
        <end position="161"/>
    </location>
</feature>
<reference evidence="8 9" key="1">
    <citation type="journal article" date="2021" name="Int. J. Syst. Evol. Microbiol.">
        <title>Halobaculum halophilum sp. nov. and Halobaculum salinum sp. nov., isolated from salt lake and saline soil.</title>
        <authorList>
            <person name="Cui H.L."/>
            <person name="Shi X.W."/>
            <person name="Yin X.M."/>
            <person name="Yang X.Y."/>
            <person name="Hou J."/>
            <person name="Zhu L."/>
        </authorList>
    </citation>
    <scope>NUCLEOTIDE SEQUENCE [LARGE SCALE GENOMIC DNA]</scope>
    <source>
        <strain evidence="8 9">NBRC 109044</strain>
    </source>
</reference>
<dbReference type="Pfam" id="PF00186">
    <property type="entry name" value="DHFR_1"/>
    <property type="match status" value="1"/>
</dbReference>
<dbReference type="GO" id="GO:0006730">
    <property type="term" value="P:one-carbon metabolic process"/>
    <property type="evidence" value="ECO:0007669"/>
    <property type="project" value="UniProtKB-KW"/>
</dbReference>
<dbReference type="InterPro" id="IPR024072">
    <property type="entry name" value="DHFR-like_dom_sf"/>
</dbReference>
<keyword evidence="9" id="KW-1185">Reference proteome</keyword>
<organism evidence="8 9">
    <name type="scientific">Halobaculum magnesiiphilum</name>
    <dbReference type="NCBI Taxonomy" id="1017351"/>
    <lineage>
        <taxon>Archaea</taxon>
        <taxon>Methanobacteriati</taxon>
        <taxon>Methanobacteriota</taxon>
        <taxon>Stenosarchaea group</taxon>
        <taxon>Halobacteria</taxon>
        <taxon>Halobacteriales</taxon>
        <taxon>Haloferacaceae</taxon>
        <taxon>Halobaculum</taxon>
    </lineage>
</organism>
<evidence type="ECO:0000256" key="5">
    <source>
        <dbReference type="ARBA" id="ARBA00023002"/>
    </source>
</evidence>
<protein>
    <recommendedName>
        <fullName evidence="2">dihydrofolate reductase</fullName>
        <ecNumber evidence="2">1.5.1.3</ecNumber>
    </recommendedName>
</protein>
<dbReference type="PANTHER" id="PTHR48069:SF3">
    <property type="entry name" value="DIHYDROFOLATE REDUCTASE"/>
    <property type="match status" value="1"/>
</dbReference>
<dbReference type="GO" id="GO:0050661">
    <property type="term" value="F:NADP binding"/>
    <property type="evidence" value="ECO:0007669"/>
    <property type="project" value="InterPro"/>
</dbReference>
<dbReference type="PROSITE" id="PS00075">
    <property type="entry name" value="DHFR_1"/>
    <property type="match status" value="1"/>
</dbReference>
<dbReference type="PIRSF" id="PIRSF000194">
    <property type="entry name" value="DHFR"/>
    <property type="match status" value="1"/>
</dbReference>
<proteinExistence type="inferred from homology"/>
<dbReference type="InterPro" id="IPR012259">
    <property type="entry name" value="DHFR"/>
</dbReference>
<keyword evidence="5" id="KW-0560">Oxidoreductase</keyword>
<evidence type="ECO:0000256" key="4">
    <source>
        <dbReference type="ARBA" id="ARBA00022857"/>
    </source>
</evidence>
<dbReference type="PROSITE" id="PS51330">
    <property type="entry name" value="DHFR_2"/>
    <property type="match status" value="1"/>
</dbReference>
<evidence type="ECO:0000313" key="8">
    <source>
        <dbReference type="EMBL" id="QZP39328.1"/>
    </source>
</evidence>
<dbReference type="InterPro" id="IPR001796">
    <property type="entry name" value="DHFR_dom"/>
</dbReference>
<name>A0A8T8WHM3_9EURY</name>
<evidence type="ECO:0000256" key="3">
    <source>
        <dbReference type="ARBA" id="ARBA00022563"/>
    </source>
</evidence>
<keyword evidence="3" id="KW-0554">One-carbon metabolism</keyword>
<keyword evidence="4" id="KW-0521">NADP</keyword>
<gene>
    <name evidence="8" type="ORF">K6T50_15555</name>
</gene>
<dbReference type="InterPro" id="IPR017925">
    <property type="entry name" value="DHFR_CS"/>
</dbReference>
<evidence type="ECO:0000313" key="9">
    <source>
        <dbReference type="Proteomes" id="UP000826254"/>
    </source>
</evidence>
<dbReference type="KEGG" id="hmp:K6T50_15555"/>
<dbReference type="AlphaFoldDB" id="A0A8T8WHM3"/>
<dbReference type="SUPFAM" id="SSF53597">
    <property type="entry name" value="Dihydrofolate reductase-like"/>
    <property type="match status" value="1"/>
</dbReference>
<dbReference type="CDD" id="cd00209">
    <property type="entry name" value="DHFR"/>
    <property type="match status" value="1"/>
</dbReference>
<dbReference type="EMBL" id="CP081959">
    <property type="protein sequence ID" value="QZP39328.1"/>
    <property type="molecule type" value="Genomic_DNA"/>
</dbReference>
<dbReference type="Proteomes" id="UP000826254">
    <property type="component" value="Plasmid unnamed1"/>
</dbReference>
<dbReference type="EC" id="1.5.1.3" evidence="2"/>
<geneLocation type="plasmid" evidence="8 9">
    <name>unnamed1</name>
</geneLocation>
<dbReference type="PANTHER" id="PTHR48069">
    <property type="entry name" value="DIHYDROFOLATE REDUCTASE"/>
    <property type="match status" value="1"/>
</dbReference>
<evidence type="ECO:0000256" key="2">
    <source>
        <dbReference type="ARBA" id="ARBA00012856"/>
    </source>
</evidence>
<dbReference type="GO" id="GO:0004146">
    <property type="term" value="F:dihydrofolate reductase activity"/>
    <property type="evidence" value="ECO:0007669"/>
    <property type="project" value="UniProtKB-EC"/>
</dbReference>